<evidence type="ECO:0000313" key="2">
    <source>
        <dbReference type="EMBL" id="RPB29260.1"/>
    </source>
</evidence>
<dbReference type="AlphaFoldDB" id="A0A3N4M2I5"/>
<dbReference type="InParanoid" id="A0A3N4M2I5"/>
<name>A0A3N4M2I5_9PEZI</name>
<gene>
    <name evidence="2" type="ORF">L211DRAFT_833114</name>
</gene>
<feature type="transmembrane region" description="Helical" evidence="1">
    <location>
        <begin position="66"/>
        <end position="87"/>
    </location>
</feature>
<dbReference type="Proteomes" id="UP000267821">
    <property type="component" value="Unassembled WGS sequence"/>
</dbReference>
<evidence type="ECO:0000256" key="1">
    <source>
        <dbReference type="SAM" id="Phobius"/>
    </source>
</evidence>
<feature type="transmembrane region" description="Helical" evidence="1">
    <location>
        <begin position="21"/>
        <end position="46"/>
    </location>
</feature>
<keyword evidence="1" id="KW-0812">Transmembrane</keyword>
<sequence length="95" mass="10672">MSGISSILSNSHQINQISKQLRLVVCALWIRTLVFCHVVEVVFLLGPPCMSRNSTHISTTKAGYPGIPRLTISSSFTLALWIIYRTFVSYSKTKR</sequence>
<proteinExistence type="predicted"/>
<dbReference type="EMBL" id="ML121528">
    <property type="protein sequence ID" value="RPB29260.1"/>
    <property type="molecule type" value="Genomic_DNA"/>
</dbReference>
<keyword evidence="3" id="KW-1185">Reference proteome</keyword>
<accession>A0A3N4M2I5</accession>
<protein>
    <submittedName>
        <fullName evidence="2">Uncharacterized protein</fullName>
    </submittedName>
</protein>
<keyword evidence="1" id="KW-1133">Transmembrane helix</keyword>
<reference evidence="2 3" key="1">
    <citation type="journal article" date="2018" name="Nat. Ecol. Evol.">
        <title>Pezizomycetes genomes reveal the molecular basis of ectomycorrhizal truffle lifestyle.</title>
        <authorList>
            <person name="Murat C."/>
            <person name="Payen T."/>
            <person name="Noel B."/>
            <person name="Kuo A."/>
            <person name="Morin E."/>
            <person name="Chen J."/>
            <person name="Kohler A."/>
            <person name="Krizsan K."/>
            <person name="Balestrini R."/>
            <person name="Da Silva C."/>
            <person name="Montanini B."/>
            <person name="Hainaut M."/>
            <person name="Levati E."/>
            <person name="Barry K.W."/>
            <person name="Belfiori B."/>
            <person name="Cichocki N."/>
            <person name="Clum A."/>
            <person name="Dockter R.B."/>
            <person name="Fauchery L."/>
            <person name="Guy J."/>
            <person name="Iotti M."/>
            <person name="Le Tacon F."/>
            <person name="Lindquist E.A."/>
            <person name="Lipzen A."/>
            <person name="Malagnac F."/>
            <person name="Mello A."/>
            <person name="Molinier V."/>
            <person name="Miyauchi S."/>
            <person name="Poulain J."/>
            <person name="Riccioni C."/>
            <person name="Rubini A."/>
            <person name="Sitrit Y."/>
            <person name="Splivallo R."/>
            <person name="Traeger S."/>
            <person name="Wang M."/>
            <person name="Zifcakova L."/>
            <person name="Wipf D."/>
            <person name="Zambonelli A."/>
            <person name="Paolocci F."/>
            <person name="Nowrousian M."/>
            <person name="Ottonello S."/>
            <person name="Baldrian P."/>
            <person name="Spatafora J.W."/>
            <person name="Henrissat B."/>
            <person name="Nagy L.G."/>
            <person name="Aury J.M."/>
            <person name="Wincker P."/>
            <person name="Grigoriev I.V."/>
            <person name="Bonfante P."/>
            <person name="Martin F.M."/>
        </authorList>
    </citation>
    <scope>NUCLEOTIDE SEQUENCE [LARGE SCALE GENOMIC DNA]</scope>
    <source>
        <strain evidence="2 3">ATCC MYA-4762</strain>
    </source>
</reference>
<keyword evidence="1" id="KW-0472">Membrane</keyword>
<evidence type="ECO:0000313" key="3">
    <source>
        <dbReference type="Proteomes" id="UP000267821"/>
    </source>
</evidence>
<organism evidence="2 3">
    <name type="scientific">Terfezia boudieri ATCC MYA-4762</name>
    <dbReference type="NCBI Taxonomy" id="1051890"/>
    <lineage>
        <taxon>Eukaryota</taxon>
        <taxon>Fungi</taxon>
        <taxon>Dikarya</taxon>
        <taxon>Ascomycota</taxon>
        <taxon>Pezizomycotina</taxon>
        <taxon>Pezizomycetes</taxon>
        <taxon>Pezizales</taxon>
        <taxon>Pezizaceae</taxon>
        <taxon>Terfezia</taxon>
    </lineage>
</organism>